<gene>
    <name evidence="1" type="ORF">ERX29_08155</name>
</gene>
<name>A0A4R6BT86_9STAP</name>
<accession>A0A4R6BT86</accession>
<protein>
    <recommendedName>
        <fullName evidence="3">Nuclear transport factor 2 family protein</fullName>
    </recommendedName>
</protein>
<dbReference type="OrthoDB" id="2417912at2"/>
<evidence type="ECO:0000313" key="1">
    <source>
        <dbReference type="EMBL" id="TDM07705.1"/>
    </source>
</evidence>
<comment type="caution">
    <text evidence="1">The sequence shown here is derived from an EMBL/GenBank/DDBJ whole genome shotgun (WGS) entry which is preliminary data.</text>
</comment>
<evidence type="ECO:0008006" key="3">
    <source>
        <dbReference type="Google" id="ProtNLM"/>
    </source>
</evidence>
<reference evidence="1 2" key="1">
    <citation type="submission" date="2019-01" db="EMBL/GenBank/DDBJ databases">
        <title>Draft genome sequences of the type strains of six Macrococcus species.</title>
        <authorList>
            <person name="Mazhar S."/>
            <person name="Altermann E."/>
            <person name="Hill C."/>
            <person name="Mcauliffe O."/>
        </authorList>
    </citation>
    <scope>NUCLEOTIDE SEQUENCE [LARGE SCALE GENOMIC DNA]</scope>
    <source>
        <strain evidence="1 2">CCM4815</strain>
    </source>
</reference>
<evidence type="ECO:0000313" key="2">
    <source>
        <dbReference type="Proteomes" id="UP000294802"/>
    </source>
</evidence>
<dbReference type="Proteomes" id="UP000294802">
    <property type="component" value="Unassembled WGS sequence"/>
</dbReference>
<dbReference type="EMBL" id="SCWB01000013">
    <property type="protein sequence ID" value="TDM07705.1"/>
    <property type="molecule type" value="Genomic_DNA"/>
</dbReference>
<sequence length="137" mass="16206">MSHLDILMACQNKDVTLFKKLLHEDVVMTITGYNNYNFTGDYNDVVEVLNAEFKDDYHAEFEVFNQVERDSENVIFIKVSREQINSGDKDNAVWVLTCDKNKTEHYLRKIHVEVVEMDQRHFEVLEEIQTGNDEMHF</sequence>
<dbReference type="RefSeq" id="WP_133444220.1">
    <property type="nucleotide sequence ID" value="NZ_SCWB01000013.1"/>
</dbReference>
<proteinExistence type="predicted"/>
<dbReference type="AlphaFoldDB" id="A0A4R6BT86"/>
<organism evidence="1 2">
    <name type="scientific">Macrococcus lamae</name>
    <dbReference type="NCBI Taxonomy" id="198484"/>
    <lineage>
        <taxon>Bacteria</taxon>
        <taxon>Bacillati</taxon>
        <taxon>Bacillota</taxon>
        <taxon>Bacilli</taxon>
        <taxon>Bacillales</taxon>
        <taxon>Staphylococcaceae</taxon>
        <taxon>Macrococcus</taxon>
    </lineage>
</organism>
<keyword evidence="2" id="KW-1185">Reference proteome</keyword>